<sequence length="98" mass="10926">MSSLSGLVVFIAALLLSAHQASGTPILTTSLNTTGTELGGLTREHPRIYACQNEQWIEPCEEFTASVGECFNFATEWNDKVSSIKNQNKESFICYWYE</sequence>
<feature type="chain" id="PRO_5041434769" evidence="1">
    <location>
        <begin position="24"/>
        <end position="98"/>
    </location>
</feature>
<gene>
    <name evidence="2" type="ORF">QBC41DRAFT_299778</name>
</gene>
<comment type="caution">
    <text evidence="2">The sequence shown here is derived from an EMBL/GenBank/DDBJ whole genome shotgun (WGS) entry which is preliminary data.</text>
</comment>
<dbReference type="Proteomes" id="UP001174997">
    <property type="component" value="Unassembled WGS sequence"/>
</dbReference>
<name>A0AA39ZJN0_9PEZI</name>
<evidence type="ECO:0000256" key="1">
    <source>
        <dbReference type="SAM" id="SignalP"/>
    </source>
</evidence>
<proteinExistence type="predicted"/>
<keyword evidence="3" id="KW-1185">Reference proteome</keyword>
<accession>A0AA39ZJN0</accession>
<evidence type="ECO:0000313" key="2">
    <source>
        <dbReference type="EMBL" id="KAK0672291.1"/>
    </source>
</evidence>
<keyword evidence="1" id="KW-0732">Signal</keyword>
<dbReference type="EMBL" id="JAULSY010000014">
    <property type="protein sequence ID" value="KAK0672291.1"/>
    <property type="molecule type" value="Genomic_DNA"/>
</dbReference>
<evidence type="ECO:0000313" key="3">
    <source>
        <dbReference type="Proteomes" id="UP001174997"/>
    </source>
</evidence>
<protein>
    <submittedName>
        <fullName evidence="2">Uncharacterized protein</fullName>
    </submittedName>
</protein>
<feature type="signal peptide" evidence="1">
    <location>
        <begin position="1"/>
        <end position="23"/>
    </location>
</feature>
<dbReference type="AlphaFoldDB" id="A0AA39ZJN0"/>
<reference evidence="2" key="1">
    <citation type="submission" date="2023-06" db="EMBL/GenBank/DDBJ databases">
        <title>Genome-scale phylogeny and comparative genomics of the fungal order Sordariales.</title>
        <authorList>
            <consortium name="Lawrence Berkeley National Laboratory"/>
            <person name="Hensen N."/>
            <person name="Bonometti L."/>
            <person name="Westerberg I."/>
            <person name="Brannstrom I.O."/>
            <person name="Guillou S."/>
            <person name="Cros-Aarteil S."/>
            <person name="Calhoun S."/>
            <person name="Haridas S."/>
            <person name="Kuo A."/>
            <person name="Mondo S."/>
            <person name="Pangilinan J."/>
            <person name="Riley R."/>
            <person name="Labutti K."/>
            <person name="Andreopoulos B."/>
            <person name="Lipzen A."/>
            <person name="Chen C."/>
            <person name="Yanf M."/>
            <person name="Daum C."/>
            <person name="Ng V."/>
            <person name="Clum A."/>
            <person name="Steindorff A."/>
            <person name="Ohm R."/>
            <person name="Martin F."/>
            <person name="Silar P."/>
            <person name="Natvig D."/>
            <person name="Lalanne C."/>
            <person name="Gautier V."/>
            <person name="Ament-Velasquez S.L."/>
            <person name="Kruys A."/>
            <person name="Hutchinson M.I."/>
            <person name="Powell A.J."/>
            <person name="Barry K."/>
            <person name="Miller A.N."/>
            <person name="Grigoriev I.V."/>
            <person name="Debuchy R."/>
            <person name="Gladieux P."/>
            <person name="Thoren M.H."/>
            <person name="Johannesson H."/>
        </authorList>
    </citation>
    <scope>NUCLEOTIDE SEQUENCE</scope>
    <source>
        <strain evidence="2">CBS 307.81</strain>
    </source>
</reference>
<organism evidence="2 3">
    <name type="scientific">Cercophora samala</name>
    <dbReference type="NCBI Taxonomy" id="330535"/>
    <lineage>
        <taxon>Eukaryota</taxon>
        <taxon>Fungi</taxon>
        <taxon>Dikarya</taxon>
        <taxon>Ascomycota</taxon>
        <taxon>Pezizomycotina</taxon>
        <taxon>Sordariomycetes</taxon>
        <taxon>Sordariomycetidae</taxon>
        <taxon>Sordariales</taxon>
        <taxon>Lasiosphaeriaceae</taxon>
        <taxon>Cercophora</taxon>
    </lineage>
</organism>